<dbReference type="Proteomes" id="UP000671910">
    <property type="component" value="Chromosome"/>
</dbReference>
<feature type="region of interest" description="Disordered" evidence="1">
    <location>
        <begin position="1"/>
        <end position="37"/>
    </location>
</feature>
<accession>A0A9E6MPN0</accession>
<feature type="region of interest" description="Disordered" evidence="1">
    <location>
        <begin position="211"/>
        <end position="231"/>
    </location>
</feature>
<dbReference type="EMBL" id="CP072829">
    <property type="protein sequence ID" value="QTU83720.1"/>
    <property type="molecule type" value="Genomic_DNA"/>
</dbReference>
<evidence type="ECO:0000313" key="4">
    <source>
        <dbReference type="Proteomes" id="UP000671910"/>
    </source>
</evidence>
<reference evidence="3" key="1">
    <citation type="submission" date="2021-04" db="EMBL/GenBank/DDBJ databases">
        <title>Novel species in family Eggerthellaceae.</title>
        <authorList>
            <person name="Zhang G."/>
        </authorList>
    </citation>
    <scope>NUCLEOTIDE SEQUENCE</scope>
    <source>
        <strain evidence="3">Zg-886</strain>
    </source>
</reference>
<gene>
    <name evidence="3" type="ORF">J7S26_04805</name>
</gene>
<dbReference type="KEGG" id="ebz:J7S26_04805"/>
<organism evidence="3 4">
    <name type="scientific">Xiamenia xianingshaonis</name>
    <dbReference type="NCBI Taxonomy" id="2682776"/>
    <lineage>
        <taxon>Bacteria</taxon>
        <taxon>Bacillati</taxon>
        <taxon>Actinomycetota</taxon>
        <taxon>Coriobacteriia</taxon>
        <taxon>Eggerthellales</taxon>
        <taxon>Eggerthellaceae</taxon>
        <taxon>Xiamenia</taxon>
    </lineage>
</organism>
<evidence type="ECO:0000313" key="3">
    <source>
        <dbReference type="EMBL" id="QTU83720.1"/>
    </source>
</evidence>
<feature type="compositionally biased region" description="Basic and acidic residues" evidence="1">
    <location>
        <begin position="93"/>
        <end position="102"/>
    </location>
</feature>
<name>A0A9E6MPN0_9ACTN</name>
<dbReference type="AlphaFoldDB" id="A0A9E6MPN0"/>
<keyword evidence="2" id="KW-1133">Transmembrane helix</keyword>
<keyword evidence="2" id="KW-0812">Transmembrane</keyword>
<dbReference type="RefSeq" id="WP_261428304.1">
    <property type="nucleotide sequence ID" value="NZ_CP072829.1"/>
</dbReference>
<feature type="transmembrane region" description="Helical" evidence="2">
    <location>
        <begin position="171"/>
        <end position="194"/>
    </location>
</feature>
<evidence type="ECO:0000256" key="2">
    <source>
        <dbReference type="SAM" id="Phobius"/>
    </source>
</evidence>
<sequence>MARHGKTEGNAPDRQAGSQGDGRRLRPHRAQNTDAPIGLTEAFAPVGHASTDDQADAIGLTEAFAPVSRYEIDIDALQREARAAGFRNGQRPESARASRDGSHAGGFSYQADDGSDEYPDAFESLEPTDTGPLLFEEGPIVVAPQEPQGSHGKSKQDVAPHQRKSLRMRKILIVIIVLLVLLIGALGYFMSVLFQESSNLASQQAQDQAVSQETVEMQSESSAATDASTKAVKKTDVPDLVGLLGMTQDQAIEAVGRGATVTTTREVDEEGNPVKTSSTVALNEEPADSRSGTPTVYLSMDKDGKIVEAGYSAASATLGYGSLSFVDAVQNEHIVERTLAEAGVSLEDGTAQLPDDKAEYSTYDTDGTTLLKESYSFSGTTTVADKELEWSSVLLYDYSSANASGNLADTIRIVYAYVSDVAAMDAALAAEAEEKAAAEAAEAAQAAAAAEAPPVDAAAPVEG</sequence>
<protein>
    <submittedName>
        <fullName evidence="3">Histone-lysine N-methyltransferase</fullName>
    </submittedName>
</protein>
<keyword evidence="2" id="KW-0472">Membrane</keyword>
<feature type="region of interest" description="Disordered" evidence="1">
    <location>
        <begin position="85"/>
        <end position="129"/>
    </location>
</feature>
<evidence type="ECO:0000256" key="1">
    <source>
        <dbReference type="SAM" id="MobiDB-lite"/>
    </source>
</evidence>
<feature type="region of interest" description="Disordered" evidence="1">
    <location>
        <begin position="267"/>
        <end position="296"/>
    </location>
</feature>
<feature type="compositionally biased region" description="Polar residues" evidence="1">
    <location>
        <begin position="213"/>
        <end position="228"/>
    </location>
</feature>
<proteinExistence type="predicted"/>
<feature type="region of interest" description="Disordered" evidence="1">
    <location>
        <begin position="440"/>
        <end position="463"/>
    </location>
</feature>